<organism evidence="2 3">
    <name type="scientific">Streptomyces alkaliphilus</name>
    <dbReference type="NCBI Taxonomy" id="1472722"/>
    <lineage>
        <taxon>Bacteria</taxon>
        <taxon>Bacillati</taxon>
        <taxon>Actinomycetota</taxon>
        <taxon>Actinomycetes</taxon>
        <taxon>Kitasatosporales</taxon>
        <taxon>Streptomycetaceae</taxon>
        <taxon>Streptomyces</taxon>
    </lineage>
</organism>
<dbReference type="EMBL" id="VKHT01001629">
    <property type="protein sequence ID" value="MBB0247351.1"/>
    <property type="molecule type" value="Genomic_DNA"/>
</dbReference>
<keyword evidence="1" id="KW-0812">Transmembrane</keyword>
<dbReference type="AlphaFoldDB" id="A0A7W3TIA4"/>
<dbReference type="Proteomes" id="UP000538929">
    <property type="component" value="Unassembled WGS sequence"/>
</dbReference>
<feature type="transmembrane region" description="Helical" evidence="1">
    <location>
        <begin position="24"/>
        <end position="42"/>
    </location>
</feature>
<accession>A0A7W3TIA4</accession>
<proteinExistence type="predicted"/>
<sequence length="98" mass="9872">MAHAPRSALSLLNTDGRAHPRENALAFVTIALGVVAAVSGFFTGLHALASWAGLIGVLVGGWGQMVSATTGERFLLVIGMGGAGFGLYMGIVNGGFLG</sequence>
<keyword evidence="1" id="KW-1133">Transmembrane helix</keyword>
<keyword evidence="3" id="KW-1185">Reference proteome</keyword>
<feature type="transmembrane region" description="Helical" evidence="1">
    <location>
        <begin position="74"/>
        <end position="96"/>
    </location>
</feature>
<evidence type="ECO:0008006" key="4">
    <source>
        <dbReference type="Google" id="ProtNLM"/>
    </source>
</evidence>
<evidence type="ECO:0000313" key="2">
    <source>
        <dbReference type="EMBL" id="MBB0247351.1"/>
    </source>
</evidence>
<evidence type="ECO:0000313" key="3">
    <source>
        <dbReference type="Proteomes" id="UP000538929"/>
    </source>
</evidence>
<comment type="caution">
    <text evidence="2">The sequence shown here is derived from an EMBL/GenBank/DDBJ whole genome shotgun (WGS) entry which is preliminary data.</text>
</comment>
<feature type="transmembrane region" description="Helical" evidence="1">
    <location>
        <begin position="48"/>
        <end position="67"/>
    </location>
</feature>
<reference evidence="3" key="1">
    <citation type="submission" date="2019-10" db="EMBL/GenBank/DDBJ databases">
        <title>Streptomyces sp. nov., a novel actinobacterium isolated from alkaline environment.</title>
        <authorList>
            <person name="Golinska P."/>
        </authorList>
    </citation>
    <scope>NUCLEOTIDE SEQUENCE [LARGE SCALE GENOMIC DNA]</scope>
    <source>
        <strain evidence="3">DSM 42118</strain>
    </source>
</reference>
<protein>
    <recommendedName>
        <fullName evidence="4">Integral membrane protein</fullName>
    </recommendedName>
</protein>
<dbReference type="RefSeq" id="WP_182608539.1">
    <property type="nucleotide sequence ID" value="NZ_VKHT01001629.1"/>
</dbReference>
<name>A0A7W3TIA4_9ACTN</name>
<gene>
    <name evidence="2" type="ORF">FNQ90_25320</name>
</gene>
<evidence type="ECO:0000256" key="1">
    <source>
        <dbReference type="SAM" id="Phobius"/>
    </source>
</evidence>
<keyword evidence="1" id="KW-0472">Membrane</keyword>